<dbReference type="EMBL" id="CM023481">
    <property type="protein sequence ID" value="KAH6944300.1"/>
    <property type="molecule type" value="Genomic_DNA"/>
</dbReference>
<name>A0ACB7TBA4_HYAAI</name>
<evidence type="ECO:0000313" key="2">
    <source>
        <dbReference type="Proteomes" id="UP000821845"/>
    </source>
</evidence>
<dbReference type="Proteomes" id="UP000821845">
    <property type="component" value="Chromosome 1"/>
</dbReference>
<reference evidence="1" key="1">
    <citation type="submission" date="2020-05" db="EMBL/GenBank/DDBJ databases">
        <title>Large-scale comparative analyses of tick genomes elucidate their genetic diversity and vector capacities.</title>
        <authorList>
            <person name="Jia N."/>
            <person name="Wang J."/>
            <person name="Shi W."/>
            <person name="Du L."/>
            <person name="Sun Y."/>
            <person name="Zhan W."/>
            <person name="Jiang J."/>
            <person name="Wang Q."/>
            <person name="Zhang B."/>
            <person name="Ji P."/>
            <person name="Sakyi L.B."/>
            <person name="Cui X."/>
            <person name="Yuan T."/>
            <person name="Jiang B."/>
            <person name="Yang W."/>
            <person name="Lam T.T.-Y."/>
            <person name="Chang Q."/>
            <person name="Ding S."/>
            <person name="Wang X."/>
            <person name="Zhu J."/>
            <person name="Ruan X."/>
            <person name="Zhao L."/>
            <person name="Wei J."/>
            <person name="Que T."/>
            <person name="Du C."/>
            <person name="Cheng J."/>
            <person name="Dai P."/>
            <person name="Han X."/>
            <person name="Huang E."/>
            <person name="Gao Y."/>
            <person name="Liu J."/>
            <person name="Shao H."/>
            <person name="Ye R."/>
            <person name="Li L."/>
            <person name="Wei W."/>
            <person name="Wang X."/>
            <person name="Wang C."/>
            <person name="Yang T."/>
            <person name="Huo Q."/>
            <person name="Li W."/>
            <person name="Guo W."/>
            <person name="Chen H."/>
            <person name="Zhou L."/>
            <person name="Ni X."/>
            <person name="Tian J."/>
            <person name="Zhou Y."/>
            <person name="Sheng Y."/>
            <person name="Liu T."/>
            <person name="Pan Y."/>
            <person name="Xia L."/>
            <person name="Li J."/>
            <person name="Zhao F."/>
            <person name="Cao W."/>
        </authorList>
    </citation>
    <scope>NUCLEOTIDE SEQUENCE</scope>
    <source>
        <strain evidence="1">Hyas-2018</strain>
    </source>
</reference>
<organism evidence="1 2">
    <name type="scientific">Hyalomma asiaticum</name>
    <name type="common">Tick</name>
    <dbReference type="NCBI Taxonomy" id="266040"/>
    <lineage>
        <taxon>Eukaryota</taxon>
        <taxon>Metazoa</taxon>
        <taxon>Ecdysozoa</taxon>
        <taxon>Arthropoda</taxon>
        <taxon>Chelicerata</taxon>
        <taxon>Arachnida</taxon>
        <taxon>Acari</taxon>
        <taxon>Parasitiformes</taxon>
        <taxon>Ixodida</taxon>
        <taxon>Ixodoidea</taxon>
        <taxon>Ixodidae</taxon>
        <taxon>Hyalomminae</taxon>
        <taxon>Hyalomma</taxon>
    </lineage>
</organism>
<sequence>MDFVRDLAEGKLSSARPAFSLGVQDFLYSIPQSGLFDKVRHTIEASGEVAFQNTALMSAGETEGNVRAHVEPRPRSRIRQERRLRSFGRDRFCNAAPASHCVRAMAL</sequence>
<comment type="caution">
    <text evidence="1">The sequence shown here is derived from an EMBL/GenBank/DDBJ whole genome shotgun (WGS) entry which is preliminary data.</text>
</comment>
<evidence type="ECO:0000313" key="1">
    <source>
        <dbReference type="EMBL" id="KAH6944300.1"/>
    </source>
</evidence>
<gene>
    <name evidence="1" type="ORF">HPB50_002616</name>
</gene>
<protein>
    <submittedName>
        <fullName evidence="1">Uncharacterized protein</fullName>
    </submittedName>
</protein>
<keyword evidence="2" id="KW-1185">Reference proteome</keyword>
<proteinExistence type="predicted"/>
<accession>A0ACB7TBA4</accession>